<proteinExistence type="predicted"/>
<dbReference type="Proteomes" id="UP001170624">
    <property type="component" value="Unassembled WGS sequence"/>
</dbReference>
<organism evidence="1 2">
    <name type="scientific">Photobacterium sanguinicancri</name>
    <dbReference type="NCBI Taxonomy" id="875932"/>
    <lineage>
        <taxon>Bacteria</taxon>
        <taxon>Pseudomonadati</taxon>
        <taxon>Pseudomonadota</taxon>
        <taxon>Gammaproteobacteria</taxon>
        <taxon>Vibrionales</taxon>
        <taxon>Vibrionaceae</taxon>
        <taxon>Photobacterium</taxon>
    </lineage>
</organism>
<evidence type="ECO:0000313" key="2">
    <source>
        <dbReference type="Proteomes" id="UP001170624"/>
    </source>
</evidence>
<dbReference type="RefSeq" id="WP_303500126.1">
    <property type="nucleotide sequence ID" value="NZ_JAUOPU010000015.1"/>
</dbReference>
<protein>
    <recommendedName>
        <fullName evidence="3">DUF4145 domain-containing protein</fullName>
    </recommendedName>
</protein>
<accession>A0AAW7Y842</accession>
<dbReference type="AlphaFoldDB" id="A0AAW7Y842"/>
<sequence length="126" mass="14406">MFENAMLSAVAAEENKLENKNPSIKKLVISHCVKARLIDDKEIEERSDSYLWLCKVCNTYLISMDIHDLLEEEDLIPLSPSDVIMEEKMKAKTILEQIAKRIVATIPPYKVTKSIKTEEKANKLSI</sequence>
<evidence type="ECO:0008006" key="3">
    <source>
        <dbReference type="Google" id="ProtNLM"/>
    </source>
</evidence>
<name>A0AAW7Y842_9GAMM</name>
<gene>
    <name evidence="1" type="ORF">Q4568_14175</name>
</gene>
<evidence type="ECO:0000313" key="1">
    <source>
        <dbReference type="EMBL" id="MDO6543689.1"/>
    </source>
</evidence>
<reference evidence="1" key="1">
    <citation type="submission" date="2023-07" db="EMBL/GenBank/DDBJ databases">
        <title>Genome content predicts the carbon catabolic preferences of heterotrophic bacteria.</title>
        <authorList>
            <person name="Gralka M."/>
        </authorList>
    </citation>
    <scope>NUCLEOTIDE SEQUENCE</scope>
    <source>
        <strain evidence="1">G2M05</strain>
    </source>
</reference>
<comment type="caution">
    <text evidence="1">The sequence shown here is derived from an EMBL/GenBank/DDBJ whole genome shotgun (WGS) entry which is preliminary data.</text>
</comment>
<dbReference type="EMBL" id="JAUOPU010000015">
    <property type="protein sequence ID" value="MDO6543689.1"/>
    <property type="molecule type" value="Genomic_DNA"/>
</dbReference>